<organism evidence="1 2">
    <name type="scientific">Ephemerocybe angulata</name>
    <dbReference type="NCBI Taxonomy" id="980116"/>
    <lineage>
        <taxon>Eukaryota</taxon>
        <taxon>Fungi</taxon>
        <taxon>Dikarya</taxon>
        <taxon>Basidiomycota</taxon>
        <taxon>Agaricomycotina</taxon>
        <taxon>Agaricomycetes</taxon>
        <taxon>Agaricomycetidae</taxon>
        <taxon>Agaricales</taxon>
        <taxon>Agaricineae</taxon>
        <taxon>Psathyrellaceae</taxon>
        <taxon>Ephemerocybe</taxon>
    </lineage>
</organism>
<reference evidence="1 2" key="1">
    <citation type="submission" date="2020-07" db="EMBL/GenBank/DDBJ databases">
        <title>Comparative genomics of pyrophilous fungi reveals a link between fire events and developmental genes.</title>
        <authorList>
            <consortium name="DOE Joint Genome Institute"/>
            <person name="Steindorff A.S."/>
            <person name="Carver A."/>
            <person name="Calhoun S."/>
            <person name="Stillman K."/>
            <person name="Liu H."/>
            <person name="Lipzen A."/>
            <person name="Pangilinan J."/>
            <person name="Labutti K."/>
            <person name="Bruns T.D."/>
            <person name="Grigoriev I.V."/>
        </authorList>
    </citation>
    <scope>NUCLEOTIDE SEQUENCE [LARGE SCALE GENOMIC DNA]</scope>
    <source>
        <strain evidence="1 2">CBS 144469</strain>
    </source>
</reference>
<accession>A0A8H6LZF7</accession>
<dbReference type="EMBL" id="JACGCI010000069">
    <property type="protein sequence ID" value="KAF6748625.1"/>
    <property type="molecule type" value="Genomic_DNA"/>
</dbReference>
<keyword evidence="2" id="KW-1185">Reference proteome</keyword>
<gene>
    <name evidence="1" type="ORF">DFP72DRAFT_1174063</name>
</gene>
<comment type="caution">
    <text evidence="1">The sequence shown here is derived from an EMBL/GenBank/DDBJ whole genome shotgun (WGS) entry which is preliminary data.</text>
</comment>
<dbReference type="AlphaFoldDB" id="A0A8H6LZF7"/>
<protein>
    <submittedName>
        <fullName evidence="1">Uncharacterized protein</fullName>
    </submittedName>
</protein>
<evidence type="ECO:0000313" key="1">
    <source>
        <dbReference type="EMBL" id="KAF6748625.1"/>
    </source>
</evidence>
<proteinExistence type="predicted"/>
<sequence length="98" mass="10835">MSYNGTPGRRFIDLAEDRPATPVGQTAQYARNTYVKIADHWTTLGGKEVVKGDFGLVSDYYWARATQYMPAGFVYTVELLGAGCCTPGIHEIVLEPYP</sequence>
<dbReference type="Proteomes" id="UP000521943">
    <property type="component" value="Unassembled WGS sequence"/>
</dbReference>
<name>A0A8H6LZF7_9AGAR</name>
<evidence type="ECO:0000313" key="2">
    <source>
        <dbReference type="Proteomes" id="UP000521943"/>
    </source>
</evidence>